<dbReference type="EMBL" id="JBJQOH010000002">
    <property type="protein sequence ID" value="KAL3695336.1"/>
    <property type="molecule type" value="Genomic_DNA"/>
</dbReference>
<proteinExistence type="predicted"/>
<name>A0ABD3HZ53_9MARC</name>
<sequence length="86" mass="10053">MVRFSYVVYLKPNKKSRFYKSLERYLMSSLAHFGLHEGTMCPQHCELKQFFGKGDYLPAVDTAQIMDRRRLRITLDLKHKSVGGLV</sequence>
<accession>A0ABD3HZ53</accession>
<reference evidence="1 2" key="1">
    <citation type="submission" date="2024-09" db="EMBL/GenBank/DDBJ databases">
        <title>Chromosome-scale assembly of Riccia sorocarpa.</title>
        <authorList>
            <person name="Paukszto L."/>
        </authorList>
    </citation>
    <scope>NUCLEOTIDE SEQUENCE [LARGE SCALE GENOMIC DNA]</scope>
    <source>
        <strain evidence="1">LP-2024</strain>
        <tissue evidence="1">Aerial parts of the thallus</tissue>
    </source>
</reference>
<organism evidence="1 2">
    <name type="scientific">Riccia sorocarpa</name>
    <dbReference type="NCBI Taxonomy" id="122646"/>
    <lineage>
        <taxon>Eukaryota</taxon>
        <taxon>Viridiplantae</taxon>
        <taxon>Streptophyta</taxon>
        <taxon>Embryophyta</taxon>
        <taxon>Marchantiophyta</taxon>
        <taxon>Marchantiopsida</taxon>
        <taxon>Marchantiidae</taxon>
        <taxon>Marchantiales</taxon>
        <taxon>Ricciaceae</taxon>
        <taxon>Riccia</taxon>
    </lineage>
</organism>
<gene>
    <name evidence="1" type="ORF">R1sor_009412</name>
</gene>
<dbReference type="Proteomes" id="UP001633002">
    <property type="component" value="Unassembled WGS sequence"/>
</dbReference>
<keyword evidence="2" id="KW-1185">Reference proteome</keyword>
<evidence type="ECO:0000313" key="2">
    <source>
        <dbReference type="Proteomes" id="UP001633002"/>
    </source>
</evidence>
<protein>
    <submittedName>
        <fullName evidence="1">Uncharacterized protein</fullName>
    </submittedName>
</protein>
<dbReference type="AlphaFoldDB" id="A0ABD3HZ53"/>
<evidence type="ECO:0000313" key="1">
    <source>
        <dbReference type="EMBL" id="KAL3695336.1"/>
    </source>
</evidence>
<comment type="caution">
    <text evidence="1">The sequence shown here is derived from an EMBL/GenBank/DDBJ whole genome shotgun (WGS) entry which is preliminary data.</text>
</comment>